<feature type="transmembrane region" description="Helical" evidence="1">
    <location>
        <begin position="341"/>
        <end position="365"/>
    </location>
</feature>
<dbReference type="InterPro" id="IPR052384">
    <property type="entry name" value="TMTC_O-mannosyltransferase"/>
</dbReference>
<feature type="transmembrane region" description="Helical" evidence="1">
    <location>
        <begin position="371"/>
        <end position="388"/>
    </location>
</feature>
<name>A0ABT1QQ50_9GAMM</name>
<feature type="transmembrane region" description="Helical" evidence="1">
    <location>
        <begin position="237"/>
        <end position="257"/>
    </location>
</feature>
<feature type="transmembrane region" description="Helical" evidence="1">
    <location>
        <begin position="186"/>
        <end position="203"/>
    </location>
</feature>
<feature type="transmembrane region" description="Helical" evidence="1">
    <location>
        <begin position="209"/>
        <end position="225"/>
    </location>
</feature>
<dbReference type="Proteomes" id="UP001165498">
    <property type="component" value="Unassembled WGS sequence"/>
</dbReference>
<feature type="transmembrane region" description="Helical" evidence="1">
    <location>
        <begin position="91"/>
        <end position="112"/>
    </location>
</feature>
<feature type="transmembrane region" description="Helical" evidence="1">
    <location>
        <begin position="400"/>
        <end position="420"/>
    </location>
</feature>
<dbReference type="PANTHER" id="PTHR44216:SF3">
    <property type="entry name" value="PROTEIN O-MANNOSYL-TRANSFERASE TMTC2"/>
    <property type="match status" value="1"/>
</dbReference>
<keyword evidence="1" id="KW-0472">Membrane</keyword>
<organism evidence="2 3">
    <name type="scientific">Tahibacter harae</name>
    <dbReference type="NCBI Taxonomy" id="2963937"/>
    <lineage>
        <taxon>Bacteria</taxon>
        <taxon>Pseudomonadati</taxon>
        <taxon>Pseudomonadota</taxon>
        <taxon>Gammaproteobacteria</taxon>
        <taxon>Lysobacterales</taxon>
        <taxon>Rhodanobacteraceae</taxon>
        <taxon>Tahibacter</taxon>
    </lineage>
</organism>
<reference evidence="2" key="1">
    <citation type="submission" date="2022-07" db="EMBL/GenBank/DDBJ databases">
        <title>Tahibacter sp., a new gammaproteobacterium isolated from the silt sample collected at pig farm.</title>
        <authorList>
            <person name="Chen H."/>
        </authorList>
    </citation>
    <scope>NUCLEOTIDE SEQUENCE</scope>
    <source>
        <strain evidence="2">P2K</strain>
    </source>
</reference>
<accession>A0ABT1QQ50</accession>
<evidence type="ECO:0000313" key="3">
    <source>
        <dbReference type="Proteomes" id="UP001165498"/>
    </source>
</evidence>
<feature type="transmembrane region" description="Helical" evidence="1">
    <location>
        <begin position="132"/>
        <end position="152"/>
    </location>
</feature>
<keyword evidence="1" id="KW-0812">Transmembrane</keyword>
<feature type="transmembrane region" description="Helical" evidence="1">
    <location>
        <begin position="313"/>
        <end position="334"/>
    </location>
</feature>
<keyword evidence="3" id="KW-1185">Reference proteome</keyword>
<evidence type="ECO:0008006" key="4">
    <source>
        <dbReference type="Google" id="ProtNLM"/>
    </source>
</evidence>
<evidence type="ECO:0000256" key="1">
    <source>
        <dbReference type="SAM" id="Phobius"/>
    </source>
</evidence>
<dbReference type="PANTHER" id="PTHR44216">
    <property type="entry name" value="PROTEIN O-MANNOSYL-TRANSFERASE TMTC2"/>
    <property type="match status" value="1"/>
</dbReference>
<feature type="transmembrane region" description="Helical" evidence="1">
    <location>
        <begin position="158"/>
        <end position="174"/>
    </location>
</feature>
<protein>
    <recommendedName>
        <fullName evidence="4">Tetratricopeptide repeat protein</fullName>
    </recommendedName>
</protein>
<gene>
    <name evidence="2" type="ORF">NM961_06790</name>
</gene>
<dbReference type="RefSeq" id="WP_255913165.1">
    <property type="nucleotide sequence ID" value="NZ_JANFQO010000005.1"/>
</dbReference>
<evidence type="ECO:0000313" key="2">
    <source>
        <dbReference type="EMBL" id="MCQ4164416.1"/>
    </source>
</evidence>
<keyword evidence="1" id="KW-1133">Transmembrane helix</keyword>
<comment type="caution">
    <text evidence="2">The sequence shown here is derived from an EMBL/GenBank/DDBJ whole genome shotgun (WGS) entry which is preliminary data.</text>
</comment>
<feature type="transmembrane region" description="Helical" evidence="1">
    <location>
        <begin position="12"/>
        <end position="29"/>
    </location>
</feature>
<sequence length="649" mass="70839">MRSDIQWPRPSTLWLLGALLLCIAVYLPGLQGGWFFDDYANIVDNTDVQPARLDAESIARAALSSPASQLKRPLASLSFVANYLAGGLAPFGWKAVNLLVHLLNGWLVWLLARRLLAATDSAADEESTRRTAALIAGAWLLLPINLTAVLYVVQRMESLANLFVLGGLLLYTLGRQSQLQGSDRRGLLYCLIALTVFPLLGVLAKESAAPLPLFAFLLELCVFRFRRAGAAARDRRLVALFALLLIPALIAASLWLLPWVLRPATWAARDFTLATRLLSEARILLDYIGWTLLPTPRALSFYHDNFQISAGLFSPWTTFASLCAIAALLALAVWLRRRAALAALGIALYFAGHLLTGTVLPLELIYEHRNYFPSFGLLLAVIPPLAAAPQRLPAHGARWIALGLLAAWWTALTALTAHAWGDPLRQAREIDARAQDSARARFELGRQLLLRANYAPGHPLTREAYAVLQQAAALPRASVLPEQSLIVTSAVNHEPVADAWWQSMEAKLRAYPPDVQDIAALGALERCVRGGACVLPFDRLKAVFDAALAHPTHSGDLLMIHADFAWNVSQEWDLAERSAAAAVAAAPGEPSYRVTLIRIQISYGRRAQAEAGIAELARLNVRGSLDRELAELRALLEQHLPVAPAAPST</sequence>
<dbReference type="EMBL" id="JANFQO010000005">
    <property type="protein sequence ID" value="MCQ4164416.1"/>
    <property type="molecule type" value="Genomic_DNA"/>
</dbReference>
<proteinExistence type="predicted"/>